<dbReference type="AlphaFoldDB" id="A0A6A5LLI6"/>
<dbReference type="Gene3D" id="1.10.287.110">
    <property type="entry name" value="DnaJ domain"/>
    <property type="match status" value="1"/>
</dbReference>
<dbReference type="OrthoDB" id="10250354at2759"/>
<keyword evidence="2" id="KW-1185">Reference proteome</keyword>
<accession>A0A6A5LLI6</accession>
<dbReference type="PANTHER" id="PTHR44137:SF58">
    <property type="entry name" value="J DOMAIN-CONTAINING PROTEIN"/>
    <property type="match status" value="1"/>
</dbReference>
<dbReference type="InterPro" id="IPR036869">
    <property type="entry name" value="J_dom_sf"/>
</dbReference>
<protein>
    <submittedName>
        <fullName evidence="1">Putative DnaJ domain-containing protein</fullName>
    </submittedName>
</protein>
<proteinExistence type="predicted"/>
<dbReference type="SUPFAM" id="SSF46565">
    <property type="entry name" value="Chaperone J-domain"/>
    <property type="match status" value="1"/>
</dbReference>
<dbReference type="InterPro" id="IPR001623">
    <property type="entry name" value="DnaJ_domain"/>
</dbReference>
<reference evidence="2" key="1">
    <citation type="journal article" date="2020" name="Nat. Commun.">
        <title>Genome sequence of the cluster root forming white lupin.</title>
        <authorList>
            <person name="Hufnagel B."/>
            <person name="Marques A."/>
            <person name="Soriano A."/>
            <person name="Marques L."/>
            <person name="Divol F."/>
            <person name="Doumas P."/>
            <person name="Sallet E."/>
            <person name="Mancinotti D."/>
            <person name="Carrere S."/>
            <person name="Marande W."/>
            <person name="Arribat S."/>
            <person name="Keller J."/>
            <person name="Huneau C."/>
            <person name="Blein T."/>
            <person name="Aime D."/>
            <person name="Laguerre M."/>
            <person name="Taylor J."/>
            <person name="Schubert V."/>
            <person name="Nelson M."/>
            <person name="Geu-Flores F."/>
            <person name="Crespi M."/>
            <person name="Gallardo-Guerrero K."/>
            <person name="Delaux P.-M."/>
            <person name="Salse J."/>
            <person name="Berges H."/>
            <person name="Guyot R."/>
            <person name="Gouzy J."/>
            <person name="Peret B."/>
        </authorList>
    </citation>
    <scope>NUCLEOTIDE SEQUENCE [LARGE SCALE GENOMIC DNA]</scope>
    <source>
        <strain evidence="2">cv. Amiga</strain>
    </source>
</reference>
<evidence type="ECO:0000313" key="2">
    <source>
        <dbReference type="Proteomes" id="UP000447434"/>
    </source>
</evidence>
<dbReference type="PRINTS" id="PR00625">
    <property type="entry name" value="JDOMAIN"/>
</dbReference>
<dbReference type="SMART" id="SM00271">
    <property type="entry name" value="DnaJ"/>
    <property type="match status" value="1"/>
</dbReference>
<dbReference type="EMBL" id="WOCE01000021">
    <property type="protein sequence ID" value="KAE9589707.1"/>
    <property type="molecule type" value="Genomic_DNA"/>
</dbReference>
<dbReference type="Pfam" id="PF00226">
    <property type="entry name" value="DnaJ"/>
    <property type="match status" value="1"/>
</dbReference>
<dbReference type="Proteomes" id="UP000447434">
    <property type="component" value="Chromosome 21"/>
</dbReference>
<name>A0A6A5LLI6_LUPAL</name>
<organism evidence="1 2">
    <name type="scientific">Lupinus albus</name>
    <name type="common">White lupine</name>
    <name type="synonym">Lupinus termis</name>
    <dbReference type="NCBI Taxonomy" id="3870"/>
    <lineage>
        <taxon>Eukaryota</taxon>
        <taxon>Viridiplantae</taxon>
        <taxon>Streptophyta</taxon>
        <taxon>Embryophyta</taxon>
        <taxon>Tracheophyta</taxon>
        <taxon>Spermatophyta</taxon>
        <taxon>Magnoliopsida</taxon>
        <taxon>eudicotyledons</taxon>
        <taxon>Gunneridae</taxon>
        <taxon>Pentapetalae</taxon>
        <taxon>rosids</taxon>
        <taxon>fabids</taxon>
        <taxon>Fabales</taxon>
        <taxon>Fabaceae</taxon>
        <taxon>Papilionoideae</taxon>
        <taxon>50 kb inversion clade</taxon>
        <taxon>genistoids sensu lato</taxon>
        <taxon>core genistoids</taxon>
        <taxon>Genisteae</taxon>
        <taxon>Lupinus</taxon>
    </lineage>
</organism>
<sequence length="218" mass="24887">MECNKDEAIRAKEIAEKMFAEDIFGAKKFALKAQNLYPNLEGISQLITTFDVYISAKNRINGEPDWYGILGVDRLIDENTLRKQYRKLALELHPDKNKSIGAHGAFILISEAWKIVSDKGKRVAYDEKINAKGHEIISTNKGASLSAENNTSSCASTDQIKATPKEDNAFSRSFCSSDPYEIENLIQEVLEEEKRKREERKASRMKHLRMFCMCSWTR</sequence>
<gene>
    <name evidence="1" type="ORF">Lalb_Chr21g0311811</name>
</gene>
<comment type="caution">
    <text evidence="1">The sequence shown here is derived from an EMBL/GenBank/DDBJ whole genome shotgun (WGS) entry which is preliminary data.</text>
</comment>
<evidence type="ECO:0000313" key="1">
    <source>
        <dbReference type="EMBL" id="KAE9589707.1"/>
    </source>
</evidence>
<dbReference type="PANTHER" id="PTHR44137">
    <property type="entry name" value="BNAC03G44070D PROTEIN"/>
    <property type="match status" value="1"/>
</dbReference>
<dbReference type="PROSITE" id="PS50076">
    <property type="entry name" value="DNAJ_2"/>
    <property type="match status" value="1"/>
</dbReference>
<dbReference type="CDD" id="cd06257">
    <property type="entry name" value="DnaJ"/>
    <property type="match status" value="1"/>
</dbReference>